<dbReference type="Pfam" id="PF00941">
    <property type="entry name" value="FAD_binding_5"/>
    <property type="match status" value="1"/>
</dbReference>
<dbReference type="InterPro" id="IPR037165">
    <property type="entry name" value="AldOxase/xan_DH_Mopterin-bd_sf"/>
</dbReference>
<dbReference type="InterPro" id="IPR002346">
    <property type="entry name" value="Mopterin_DH_FAD-bd"/>
</dbReference>
<dbReference type="PANTHER" id="PTHR11908:SF132">
    <property type="entry name" value="ALDEHYDE OXIDASE 1-RELATED"/>
    <property type="match status" value="1"/>
</dbReference>
<evidence type="ECO:0000256" key="8">
    <source>
        <dbReference type="ARBA" id="ARBA00023002"/>
    </source>
</evidence>
<evidence type="ECO:0000256" key="6">
    <source>
        <dbReference type="ARBA" id="ARBA00022723"/>
    </source>
</evidence>
<evidence type="ECO:0000256" key="12">
    <source>
        <dbReference type="ARBA" id="ARBA00034078"/>
    </source>
</evidence>
<keyword evidence="3 17" id="KW-0500">Molybdenum</keyword>
<comment type="cofactor">
    <cofactor evidence="12">
        <name>[2Fe-2S] cluster</name>
        <dbReference type="ChEBI" id="CHEBI:190135"/>
    </cofactor>
</comment>
<evidence type="ECO:0000256" key="3">
    <source>
        <dbReference type="ARBA" id="ARBA00022505"/>
    </source>
</evidence>
<dbReference type="Gene3D" id="1.10.150.120">
    <property type="entry name" value="[2Fe-2S]-binding domain"/>
    <property type="match status" value="1"/>
</dbReference>
<keyword evidence="22" id="KW-1185">Reference proteome</keyword>
<reference evidence="21" key="1">
    <citation type="submission" date="2021-12" db="EMBL/GenBank/DDBJ databases">
        <authorList>
            <person name="King R."/>
        </authorList>
    </citation>
    <scope>NUCLEOTIDE SEQUENCE</scope>
</reference>
<comment type="similarity">
    <text evidence="2">Belongs to the xanthine dehydrogenase family.</text>
</comment>
<dbReference type="FunFam" id="3.30.390.50:FF:000003">
    <property type="entry name" value="Aldehyde oxidase1"/>
    <property type="match status" value="1"/>
</dbReference>
<dbReference type="InterPro" id="IPR012675">
    <property type="entry name" value="Beta-grasp_dom_sf"/>
</dbReference>
<feature type="binding site" evidence="16">
    <location>
        <position position="382"/>
    </location>
    <ligand>
        <name>FAD</name>
        <dbReference type="ChEBI" id="CHEBI:57692"/>
    </ligand>
</feature>
<evidence type="ECO:0000256" key="2">
    <source>
        <dbReference type="ARBA" id="ARBA00006849"/>
    </source>
</evidence>
<gene>
    <name evidence="21" type="ORF">MELIAE_LOCUS2929</name>
</gene>
<feature type="binding site" evidence="17">
    <location>
        <position position="122"/>
    </location>
    <ligand>
        <name>[2Fe-2S] cluster</name>
        <dbReference type="ChEBI" id="CHEBI:190135"/>
        <label>2</label>
    </ligand>
</feature>
<evidence type="ECO:0000256" key="13">
    <source>
        <dbReference type="ARBA" id="ARBA00052415"/>
    </source>
</evidence>
<dbReference type="InterPro" id="IPR006058">
    <property type="entry name" value="2Fe2S_fd_BS"/>
</dbReference>
<dbReference type="InterPro" id="IPR036010">
    <property type="entry name" value="2Fe-2S_ferredoxin-like_sf"/>
</dbReference>
<feature type="binding site" evidence="17">
    <location>
        <position position="49"/>
    </location>
    <ligand>
        <name>[2Fe-2S] cluster</name>
        <dbReference type="ChEBI" id="CHEBI:190135"/>
        <label>1</label>
    </ligand>
</feature>
<keyword evidence="7 16" id="KW-0274">FAD</keyword>
<dbReference type="SUPFAM" id="SSF55447">
    <property type="entry name" value="CO dehydrogenase flavoprotein C-terminal domain-like"/>
    <property type="match status" value="1"/>
</dbReference>
<dbReference type="SUPFAM" id="SSF54292">
    <property type="entry name" value="2Fe-2S ferredoxin-like"/>
    <property type="match status" value="1"/>
</dbReference>
<dbReference type="FunFam" id="3.10.20.30:FF:000012">
    <property type="entry name" value="Xanthine dehydrogenase/oxidase"/>
    <property type="match status" value="1"/>
</dbReference>
<dbReference type="InterPro" id="IPR005107">
    <property type="entry name" value="CO_DH_flav_C"/>
</dbReference>
<feature type="binding site" evidence="17">
    <location>
        <position position="723"/>
    </location>
    <ligand>
        <name>Mo-molybdopterin</name>
        <dbReference type="ChEBI" id="CHEBI:71302"/>
    </ligand>
    <ligandPart>
        <name>Mo</name>
        <dbReference type="ChEBI" id="CHEBI:28685"/>
    </ligandPart>
</feature>
<dbReference type="InterPro" id="IPR036884">
    <property type="entry name" value="2Fe-2S-bd_dom_sf"/>
</dbReference>
<organism evidence="21 22">
    <name type="scientific">Brassicogethes aeneus</name>
    <name type="common">Rape pollen beetle</name>
    <name type="synonym">Meligethes aeneus</name>
    <dbReference type="NCBI Taxonomy" id="1431903"/>
    <lineage>
        <taxon>Eukaryota</taxon>
        <taxon>Metazoa</taxon>
        <taxon>Ecdysozoa</taxon>
        <taxon>Arthropoda</taxon>
        <taxon>Hexapoda</taxon>
        <taxon>Insecta</taxon>
        <taxon>Pterygota</taxon>
        <taxon>Neoptera</taxon>
        <taxon>Endopterygota</taxon>
        <taxon>Coleoptera</taxon>
        <taxon>Polyphaga</taxon>
        <taxon>Cucujiformia</taxon>
        <taxon>Nitidulidae</taxon>
        <taxon>Meligethinae</taxon>
        <taxon>Brassicogethes</taxon>
    </lineage>
</organism>
<dbReference type="SUPFAM" id="SSF54665">
    <property type="entry name" value="CO dehydrogenase molybdoprotein N-domain-like"/>
    <property type="match status" value="1"/>
</dbReference>
<feature type="binding site" evidence="17">
    <location>
        <position position="79"/>
    </location>
    <ligand>
        <name>[2Fe-2S] cluster</name>
        <dbReference type="ChEBI" id="CHEBI:190135"/>
        <label>1</label>
    </ligand>
</feature>
<evidence type="ECO:0000259" key="20">
    <source>
        <dbReference type="SMART" id="SM01092"/>
    </source>
</evidence>
<dbReference type="InterPro" id="IPR046867">
    <property type="entry name" value="AldOxase/xan_DH_MoCoBD2"/>
</dbReference>
<feature type="domain" description="CO dehydrogenase flavoprotein C-terminal" evidence="20">
    <location>
        <begin position="379"/>
        <end position="482"/>
    </location>
</feature>
<keyword evidence="10 17" id="KW-0411">Iron-sulfur</keyword>
<comment type="cofactor">
    <cofactor evidence="17">
        <name>[2Fe-2S] cluster</name>
        <dbReference type="ChEBI" id="CHEBI:190135"/>
    </cofactor>
    <text evidence="17">Binds 2 [2Fe-2S] clusters.</text>
</comment>
<evidence type="ECO:0000256" key="17">
    <source>
        <dbReference type="PIRSR" id="PIRSR000127-3"/>
    </source>
</evidence>
<dbReference type="Pfam" id="PF03450">
    <property type="entry name" value="CO_deh_flav_C"/>
    <property type="match status" value="1"/>
</dbReference>
<dbReference type="Gene3D" id="3.30.365.10">
    <property type="entry name" value="Aldehyde oxidase/xanthine dehydrogenase, molybdopterin binding domain"/>
    <property type="match status" value="4"/>
</dbReference>
<dbReference type="OrthoDB" id="8300278at2759"/>
<dbReference type="AlphaFoldDB" id="A0A9P0FEJ6"/>
<evidence type="ECO:0000256" key="4">
    <source>
        <dbReference type="ARBA" id="ARBA00022630"/>
    </source>
</evidence>
<dbReference type="FunFam" id="3.30.365.10:FF:000001">
    <property type="entry name" value="Xanthine dehydrogenase oxidase"/>
    <property type="match status" value="1"/>
</dbReference>
<dbReference type="Gene3D" id="3.10.20.30">
    <property type="match status" value="1"/>
</dbReference>
<dbReference type="PROSITE" id="PS00197">
    <property type="entry name" value="2FE2S_FER_1"/>
    <property type="match status" value="1"/>
</dbReference>
<evidence type="ECO:0000256" key="7">
    <source>
        <dbReference type="ARBA" id="ARBA00022827"/>
    </source>
</evidence>
<dbReference type="GO" id="GO:0005506">
    <property type="term" value="F:iron ion binding"/>
    <property type="evidence" value="ECO:0007669"/>
    <property type="project" value="InterPro"/>
</dbReference>
<feature type="binding site" evidence="17">
    <location>
        <position position="1020"/>
    </location>
    <ligand>
        <name>Mo-molybdopterin</name>
        <dbReference type="ChEBI" id="CHEBI:71302"/>
    </ligand>
    <ligandPart>
        <name>Mo</name>
        <dbReference type="ChEBI" id="CHEBI:28685"/>
    </ligandPart>
</feature>
<keyword evidence="5 17" id="KW-0001">2Fe-2S</keyword>
<evidence type="ECO:0000256" key="15">
    <source>
        <dbReference type="PIRSR" id="PIRSR000127-1"/>
    </source>
</evidence>
<dbReference type="FunFam" id="3.30.365.10:FF:000008">
    <property type="entry name" value="Aldehyde oxidase1"/>
    <property type="match status" value="1"/>
</dbReference>
<evidence type="ECO:0000313" key="22">
    <source>
        <dbReference type="Proteomes" id="UP001154078"/>
    </source>
</evidence>
<proteinExistence type="inferred from homology"/>
<dbReference type="InterPro" id="IPR036856">
    <property type="entry name" value="Ald_Oxase/Xan_DH_a/b_sf"/>
</dbReference>
<accession>A0A9P0FEJ6</accession>
<dbReference type="InterPro" id="IPR016169">
    <property type="entry name" value="FAD-bd_PCMH_sub2"/>
</dbReference>
<feature type="active site" description="Proton acceptor" evidence="15">
    <location>
        <position position="1193"/>
    </location>
</feature>
<evidence type="ECO:0000256" key="16">
    <source>
        <dbReference type="PIRSR" id="PIRSR000127-2"/>
    </source>
</evidence>
<feature type="region of interest" description="Disordered" evidence="18">
    <location>
        <begin position="492"/>
        <end position="512"/>
    </location>
</feature>
<evidence type="ECO:0000256" key="1">
    <source>
        <dbReference type="ARBA" id="ARBA00001974"/>
    </source>
</evidence>
<dbReference type="SUPFAM" id="SSF56003">
    <property type="entry name" value="Molybdenum cofactor-binding domain"/>
    <property type="match status" value="1"/>
</dbReference>
<feature type="binding site" evidence="17">
    <location>
        <position position="156"/>
    </location>
    <ligand>
        <name>[2Fe-2S] cluster</name>
        <dbReference type="ChEBI" id="CHEBI:190135"/>
        <label>2</label>
    </ligand>
</feature>
<evidence type="ECO:0000313" key="21">
    <source>
        <dbReference type="EMBL" id="CAH0550009.1"/>
    </source>
</evidence>
<protein>
    <recommendedName>
        <fullName evidence="14">Indole-3-acetaldehyde oxidase</fullName>
    </recommendedName>
</protein>
<dbReference type="SMART" id="SM01092">
    <property type="entry name" value="CO_deh_flav_C"/>
    <property type="match status" value="1"/>
</dbReference>
<dbReference type="Gene3D" id="3.90.1170.50">
    <property type="entry name" value="Aldehyde oxidase/xanthine dehydrogenase, a/b hammerhead"/>
    <property type="match status" value="1"/>
</dbReference>
<dbReference type="SUPFAM" id="SSF47741">
    <property type="entry name" value="CO dehydrogenase ISP C-domain like"/>
    <property type="match status" value="1"/>
</dbReference>
<dbReference type="SUPFAM" id="SSF56176">
    <property type="entry name" value="FAD-binding/transporter-associated domain-like"/>
    <property type="match status" value="1"/>
</dbReference>
<comment type="cofactor">
    <cofactor evidence="17">
        <name>Mo-molybdopterin</name>
        <dbReference type="ChEBI" id="CHEBI:71302"/>
    </cofactor>
    <text evidence="17">Binds 1 Mo-molybdopterin (Mo-MPT) cofactor per subunit.</text>
</comment>
<evidence type="ECO:0000256" key="5">
    <source>
        <dbReference type="ARBA" id="ARBA00022714"/>
    </source>
</evidence>
<name>A0A9P0FEJ6_BRAAE</name>
<evidence type="ECO:0000256" key="14">
    <source>
        <dbReference type="ARBA" id="ARBA00072265"/>
    </source>
</evidence>
<dbReference type="Proteomes" id="UP001154078">
    <property type="component" value="Chromosome 2"/>
</dbReference>
<dbReference type="InterPro" id="IPR008274">
    <property type="entry name" value="AldOxase/xan_DH_MoCoBD1"/>
</dbReference>
<sequence>MSKNFGKQKLQFHLGDKLHTVSPRDISPETTLNQYLREHAFLTGTKRMCLEGGCGACIVTAEFTDQITNQLKVIAVNSCLVSLYSLHDWKIYTIEGIGNKKVGFHAIQKALAEGNGTQCGYCSPGMVMNMYSLVQAGGKLTEERIEDSFAGNICRCTGYRPILESFKKFATTDIEDLTPCKLNRVTNKKSLHFSNETSKWIKVYNLEDLIEKLSGTTETYMLVAGNTAKGVYKETPKVFTYIDILSVKELITWKHADNELVLGANVSLSDTKKIFEELSKENIKFRYLQKIADHLNKVANLPVRNIGTLAGNLMIKYHKNEFPSDVFLILETVAATLVIVDTMGNEERVSPKKFLDLDMNKKIIKNIVLVGYDEIYKYESYKIMKRAQNTHANVNAGFHFGMNKNIVKSCTMVYGSINPHFVHATNTENYLKNKNLFDNKVLQESFKILSEELKAVDEPPEPSPEYRRDLAVALFYKFVLSLAPEYLLSSKTKSGGSLLERPLSKGSQEYSTKKNMYPVSQPIIKLDALDQTSGRAQYIEDMPDLPDQLFAQFVVAKSPAGSLIQNIDPTEALKHPGVVHFFGKEDIPGKNNWTPLTASLIFLTPEELFCSEKVLYYDQPVGLIVAQSQSIADKAADSVQVKCKLPGTKPLLKIRDVLNAPEDVKKQRVTHITDLVPIKKGHDVKKVVKGEYYEDLQYHFTMETQVCNVIPNEDGLDVYAATQWMDVCQMGIANVLGIQQAQINIYVKRLGGAYGAKILRSTFPAAAASLAAYLLQKPVKIRMSIEKTMEILGKRPSCLVTYEVGVNSKGAIQYLDADLYSGYGPSSNEYIIFYFLDAFRSGYDHDTWHYSFNIVNTDVPANCFCRAPGSQEGIASIETIMDHIAYTLSLDPLEVRMVNVNKLSHSKLFNYISDLKSWVDIDKIKKSNAEFNNANRWKKRGISVIPMVWSLTIIGQLPAHVAIFHGDGSVAVSHGGVEMGQGINTKVAQVCAYKLEIPIEKVFVKPNNTNISANAYCTAASLTTEAICYATMKACDILLDRIKPFRNKLIHTPWQLLVAAAFNANIQLNATAHSFPHFPDIINYPIYGAGAIQVEVDILTGQHEITQVDIIEDVGDTMNPLIDVGQLEGAFVMGVGYHTTEEIIYNEKGQLLTNRTWNYTPPSAKDIPQNFNIKFPGNNPNPVGVLHSKAIGEPPLCMAIGVPLAIRNALASARKDADITNPEWYPINGCSTIESTFVNSLNNYDKYML</sequence>
<comment type="catalytic activity">
    <reaction evidence="13">
        <text>indole-3-acetaldehyde + O2 + H2O = (indol-3-yl)acetate + H2O2 + H(+)</text>
        <dbReference type="Rhea" id="RHEA:16277"/>
        <dbReference type="ChEBI" id="CHEBI:15377"/>
        <dbReference type="ChEBI" id="CHEBI:15378"/>
        <dbReference type="ChEBI" id="CHEBI:15379"/>
        <dbReference type="ChEBI" id="CHEBI:16240"/>
        <dbReference type="ChEBI" id="CHEBI:18086"/>
        <dbReference type="ChEBI" id="CHEBI:30854"/>
        <dbReference type="EC" id="1.2.3.7"/>
    </reaction>
</comment>
<dbReference type="Pfam" id="PF01799">
    <property type="entry name" value="Fer2_2"/>
    <property type="match status" value="1"/>
</dbReference>
<evidence type="ECO:0000256" key="11">
    <source>
        <dbReference type="ARBA" id="ARBA00023027"/>
    </source>
</evidence>
<feature type="domain" description="Aldehyde oxidase/xanthine dehydrogenase a/b hammerhead" evidence="19">
    <location>
        <begin position="533"/>
        <end position="646"/>
    </location>
</feature>
<dbReference type="GO" id="GO:0050660">
    <property type="term" value="F:flavin adenine dinucleotide binding"/>
    <property type="evidence" value="ECO:0007669"/>
    <property type="project" value="InterPro"/>
</dbReference>
<dbReference type="PANTHER" id="PTHR11908">
    <property type="entry name" value="XANTHINE DEHYDROGENASE"/>
    <property type="match status" value="1"/>
</dbReference>
<dbReference type="PIRSF" id="PIRSF000127">
    <property type="entry name" value="Xanthine_DH"/>
    <property type="match status" value="1"/>
</dbReference>
<evidence type="ECO:0000256" key="10">
    <source>
        <dbReference type="ARBA" id="ARBA00023014"/>
    </source>
</evidence>
<evidence type="ECO:0000259" key="19">
    <source>
        <dbReference type="SMART" id="SM01008"/>
    </source>
</evidence>
<keyword evidence="4" id="KW-0285">Flavoprotein</keyword>
<feature type="binding site" evidence="17">
    <location>
        <position position="866"/>
    </location>
    <ligand>
        <name>Mo-molybdopterin</name>
        <dbReference type="ChEBI" id="CHEBI:71302"/>
    </ligand>
    <ligandPart>
        <name>Mo</name>
        <dbReference type="ChEBI" id="CHEBI:28685"/>
    </ligandPart>
</feature>
<dbReference type="InterPro" id="IPR000674">
    <property type="entry name" value="Ald_Oxase/Xan_DH_a/b"/>
</dbReference>
<dbReference type="GO" id="GO:0051537">
    <property type="term" value="F:2 iron, 2 sulfur cluster binding"/>
    <property type="evidence" value="ECO:0007669"/>
    <property type="project" value="UniProtKB-KW"/>
</dbReference>
<evidence type="ECO:0000256" key="18">
    <source>
        <dbReference type="SAM" id="MobiDB-lite"/>
    </source>
</evidence>
<dbReference type="Gene3D" id="3.30.465.10">
    <property type="match status" value="1"/>
</dbReference>
<dbReference type="Pfam" id="PF01315">
    <property type="entry name" value="Ald_Xan_dh_C"/>
    <property type="match status" value="1"/>
</dbReference>
<dbReference type="EMBL" id="OV121133">
    <property type="protein sequence ID" value="CAH0550009.1"/>
    <property type="molecule type" value="Genomic_DNA"/>
</dbReference>
<keyword evidence="8" id="KW-0560">Oxidoreductase</keyword>
<feature type="binding site" evidence="17">
    <location>
        <position position="154"/>
    </location>
    <ligand>
        <name>[2Fe-2S] cluster</name>
        <dbReference type="ChEBI" id="CHEBI:190135"/>
        <label>2</label>
    </ligand>
</feature>
<dbReference type="InterPro" id="IPR016208">
    <property type="entry name" value="Ald_Oxase/xanthine_DH-like"/>
</dbReference>
<keyword evidence="11" id="KW-0520">NAD</keyword>
<dbReference type="Pfam" id="PF20256">
    <property type="entry name" value="MoCoBD_2"/>
    <property type="match status" value="1"/>
</dbReference>
<dbReference type="InterPro" id="IPR036318">
    <property type="entry name" value="FAD-bd_PCMH-like_sf"/>
</dbReference>
<feature type="binding site" evidence="17">
    <location>
        <position position="119"/>
    </location>
    <ligand>
        <name>[2Fe-2S] cluster</name>
        <dbReference type="ChEBI" id="CHEBI:190135"/>
        <label>2</label>
    </ligand>
</feature>
<feature type="binding site" evidence="17">
    <location>
        <position position="57"/>
    </location>
    <ligand>
        <name>[2Fe-2S] cluster</name>
        <dbReference type="ChEBI" id="CHEBI:190135"/>
        <label>1</label>
    </ligand>
</feature>
<dbReference type="SMART" id="SM01008">
    <property type="entry name" value="Ald_Xan_dh_C"/>
    <property type="match status" value="1"/>
</dbReference>
<dbReference type="Gene3D" id="3.30.390.50">
    <property type="entry name" value="CO dehydrogenase flavoprotein, C-terminal domain"/>
    <property type="match status" value="1"/>
</dbReference>
<keyword evidence="6 17" id="KW-0479">Metal-binding</keyword>
<dbReference type="GO" id="GO:0050302">
    <property type="term" value="F:indole-3-acetaldehyde oxidase activity"/>
    <property type="evidence" value="ECO:0007669"/>
    <property type="project" value="UniProtKB-EC"/>
</dbReference>
<dbReference type="InterPro" id="IPR002888">
    <property type="entry name" value="2Fe-2S-bd"/>
</dbReference>
<feature type="binding site" evidence="17">
    <location>
        <position position="54"/>
    </location>
    <ligand>
        <name>[2Fe-2S] cluster</name>
        <dbReference type="ChEBI" id="CHEBI:190135"/>
        <label>1</label>
    </ligand>
</feature>
<keyword evidence="9 17" id="KW-0408">Iron</keyword>
<dbReference type="InterPro" id="IPR036683">
    <property type="entry name" value="CO_DH_flav_C_dom_sf"/>
</dbReference>
<evidence type="ECO:0000256" key="9">
    <source>
        <dbReference type="ARBA" id="ARBA00023004"/>
    </source>
</evidence>
<dbReference type="FunFam" id="3.30.465.10:FF:000013">
    <property type="entry name" value="Aldehyde oxidase"/>
    <property type="match status" value="1"/>
</dbReference>
<dbReference type="Pfam" id="PF02738">
    <property type="entry name" value="MoCoBD_1"/>
    <property type="match status" value="1"/>
</dbReference>
<comment type="cofactor">
    <cofactor evidence="1 16">
        <name>FAD</name>
        <dbReference type="ChEBI" id="CHEBI:57692"/>
    </cofactor>
</comment>